<dbReference type="KEGG" id="hts:HMJ29_11655"/>
<evidence type="ECO:0000313" key="2">
    <source>
        <dbReference type="Proteomes" id="UP000501623"/>
    </source>
</evidence>
<dbReference type="RefSeq" id="WP_171591654.1">
    <property type="nucleotide sequence ID" value="NZ_CP053538.1"/>
</dbReference>
<protein>
    <recommendedName>
        <fullName evidence="3">Glycosyl transferase</fullName>
    </recommendedName>
</protein>
<dbReference type="AlphaFoldDB" id="A0A6M6BHN9"/>
<dbReference type="Proteomes" id="UP000501623">
    <property type="component" value="Chromosome"/>
</dbReference>
<proteinExistence type="predicted"/>
<dbReference type="EMBL" id="CP053538">
    <property type="protein sequence ID" value="QJX47559.1"/>
    <property type="molecule type" value="Genomic_DNA"/>
</dbReference>
<keyword evidence="2" id="KW-1185">Reference proteome</keyword>
<gene>
    <name evidence="1" type="ORF">HMJ29_11655</name>
</gene>
<organism evidence="1 2">
    <name type="scientific">Hymenobacter taeanensis</name>
    <dbReference type="NCBI Taxonomy" id="2735321"/>
    <lineage>
        <taxon>Bacteria</taxon>
        <taxon>Pseudomonadati</taxon>
        <taxon>Bacteroidota</taxon>
        <taxon>Cytophagia</taxon>
        <taxon>Cytophagales</taxon>
        <taxon>Hymenobacteraceae</taxon>
        <taxon>Hymenobacter</taxon>
    </lineage>
</organism>
<sequence length="291" mass="34303">MSELIKVGFNVAYDWEFLKTSLPIVYSSADKICLSIDKDRIGWSGKKYAFNDDEFYKFVKELDVDGKIDIYEDDFHITQLSPIDNDTRQRRLMSERMGDGGWFVQLDADEYFIDFEGFAKRLRNTKYSYPVNINCALVILYKRLGSGFLVIDNGGYSKAEKFPVATNVPAYKYARISDWFNIQYPFYILHQSWARSEEEIQQKVSNWGHKLDFDTNEYTNFWKGLDQENYKNVKNFHPIQPAVWSKLELVPAQGLESLVEYYKEKKLEVPNAFQQFFMNSLWISRLKSLLK</sequence>
<reference evidence="1 2" key="1">
    <citation type="submission" date="2020-05" db="EMBL/GenBank/DDBJ databases">
        <title>Complete genome sequence of Hymenobacter sp. TS19 in Coasted Sand Dune.</title>
        <authorList>
            <person name="Lee J.-H."/>
            <person name="Jung J.-H."/>
            <person name="Jeong S."/>
            <person name="Zhao L."/>
            <person name="Kim M.-K."/>
            <person name="Seo H.-S."/>
            <person name="Lim S."/>
        </authorList>
    </citation>
    <scope>NUCLEOTIDE SEQUENCE [LARGE SCALE GENOMIC DNA]</scope>
    <source>
        <strain evidence="1 2">TS19</strain>
    </source>
</reference>
<accession>A0A6M6BHN9</accession>
<name>A0A6M6BHN9_9BACT</name>
<evidence type="ECO:0000313" key="1">
    <source>
        <dbReference type="EMBL" id="QJX47559.1"/>
    </source>
</evidence>
<evidence type="ECO:0008006" key="3">
    <source>
        <dbReference type="Google" id="ProtNLM"/>
    </source>
</evidence>